<keyword evidence="1" id="KW-0812">Transmembrane</keyword>
<keyword evidence="1" id="KW-0472">Membrane</keyword>
<keyword evidence="2" id="KW-1185">Reference proteome</keyword>
<dbReference type="AlphaFoldDB" id="A0A1I8BWB5"/>
<evidence type="ECO:0000256" key="1">
    <source>
        <dbReference type="SAM" id="Phobius"/>
    </source>
</evidence>
<evidence type="ECO:0000313" key="2">
    <source>
        <dbReference type="Proteomes" id="UP000095281"/>
    </source>
</evidence>
<sequence length="177" mass="21000">MRGKAKLLLILFKVLIFALILFPYFNDGASNYYKFDKDKGFKEWRIYQLKNIAEIDNSTGKPLGSKPLIKGIQLEEFEYLKEKEQEEYKKLFETFNQAFEDLANKVVELLFPYLKFFREEKFFKEKRFSKEKIAEVLKEYDEIVKNSQGNEETIAMEIDKEKVEASGNFFESSLSVF</sequence>
<dbReference type="Proteomes" id="UP000095281">
    <property type="component" value="Unplaced"/>
</dbReference>
<name>A0A1I8BWB5_MELHA</name>
<keyword evidence="1" id="KW-1133">Transmembrane helix</keyword>
<reference evidence="3" key="1">
    <citation type="submission" date="2016-11" db="UniProtKB">
        <authorList>
            <consortium name="WormBaseParasite"/>
        </authorList>
    </citation>
    <scope>IDENTIFICATION</scope>
</reference>
<proteinExistence type="predicted"/>
<protein>
    <submittedName>
        <fullName evidence="3">DUF148 domain-containing protein</fullName>
    </submittedName>
</protein>
<accession>A0A1I8BWB5</accession>
<dbReference type="WBParaSite" id="MhA1_Contig70.frz3.gene1">
    <property type="protein sequence ID" value="MhA1_Contig70.frz3.gene1"/>
    <property type="gene ID" value="MhA1_Contig70.frz3.gene1"/>
</dbReference>
<evidence type="ECO:0000313" key="3">
    <source>
        <dbReference type="WBParaSite" id="MhA1_Contig70.frz3.gene1"/>
    </source>
</evidence>
<feature type="transmembrane region" description="Helical" evidence="1">
    <location>
        <begin position="7"/>
        <end position="25"/>
    </location>
</feature>
<organism evidence="2 3">
    <name type="scientific">Meloidogyne hapla</name>
    <name type="common">Root-knot nematode worm</name>
    <dbReference type="NCBI Taxonomy" id="6305"/>
    <lineage>
        <taxon>Eukaryota</taxon>
        <taxon>Metazoa</taxon>
        <taxon>Ecdysozoa</taxon>
        <taxon>Nematoda</taxon>
        <taxon>Chromadorea</taxon>
        <taxon>Rhabditida</taxon>
        <taxon>Tylenchina</taxon>
        <taxon>Tylenchomorpha</taxon>
        <taxon>Tylenchoidea</taxon>
        <taxon>Meloidogynidae</taxon>
        <taxon>Meloidogyninae</taxon>
        <taxon>Meloidogyne</taxon>
    </lineage>
</organism>